<protein>
    <submittedName>
        <fullName evidence="1">Uncharacterized protein</fullName>
    </submittedName>
</protein>
<dbReference type="Proteomes" id="UP000594638">
    <property type="component" value="Unassembled WGS sequence"/>
</dbReference>
<gene>
    <name evidence="1" type="ORF">OLEA9_A100028</name>
</gene>
<reference evidence="1 2" key="1">
    <citation type="submission" date="2019-12" db="EMBL/GenBank/DDBJ databases">
        <authorList>
            <person name="Alioto T."/>
            <person name="Alioto T."/>
            <person name="Gomez Garrido J."/>
        </authorList>
    </citation>
    <scope>NUCLEOTIDE SEQUENCE [LARGE SCALE GENOMIC DNA]</scope>
</reference>
<keyword evidence="2" id="KW-1185">Reference proteome</keyword>
<accession>A0A8S0QIR3</accession>
<proteinExistence type="predicted"/>
<name>A0A8S0QIR3_OLEEU</name>
<evidence type="ECO:0000313" key="1">
    <source>
        <dbReference type="EMBL" id="CAA2967258.1"/>
    </source>
</evidence>
<organism evidence="1 2">
    <name type="scientific">Olea europaea subsp. europaea</name>
    <dbReference type="NCBI Taxonomy" id="158383"/>
    <lineage>
        <taxon>Eukaryota</taxon>
        <taxon>Viridiplantae</taxon>
        <taxon>Streptophyta</taxon>
        <taxon>Embryophyta</taxon>
        <taxon>Tracheophyta</taxon>
        <taxon>Spermatophyta</taxon>
        <taxon>Magnoliopsida</taxon>
        <taxon>eudicotyledons</taxon>
        <taxon>Gunneridae</taxon>
        <taxon>Pentapetalae</taxon>
        <taxon>asterids</taxon>
        <taxon>lamiids</taxon>
        <taxon>Lamiales</taxon>
        <taxon>Oleaceae</taxon>
        <taxon>Oleeae</taxon>
        <taxon>Olea</taxon>
    </lineage>
</organism>
<dbReference type="Gramene" id="OE9A100028T1">
    <property type="protein sequence ID" value="OE9A100028C1"/>
    <property type="gene ID" value="OE9A100028"/>
</dbReference>
<dbReference type="EMBL" id="CACTIH010001879">
    <property type="protein sequence ID" value="CAA2967258.1"/>
    <property type="molecule type" value="Genomic_DNA"/>
</dbReference>
<comment type="caution">
    <text evidence="1">The sequence shown here is derived from an EMBL/GenBank/DDBJ whole genome shotgun (WGS) entry which is preliminary data.</text>
</comment>
<evidence type="ECO:0000313" key="2">
    <source>
        <dbReference type="Proteomes" id="UP000594638"/>
    </source>
</evidence>
<dbReference type="AlphaFoldDB" id="A0A8S0QIR3"/>
<sequence length="119" mass="13745">MGDVPITRANLDATNRRIDDLTTQIEEIRQLLLRGAENNGQNEQRAINNDRVAEPVVRREDNRRRVVEDSELESEEEIKVNLVEPEAVDEEEDTEVEDKYAEIEFAVEEGVERLTLVLQ</sequence>